<gene>
    <name evidence="2" type="ORF">PMIN01_04623</name>
</gene>
<dbReference type="EMBL" id="WJXW01000004">
    <property type="protein sequence ID" value="KAF9736844.1"/>
    <property type="molecule type" value="Genomic_DNA"/>
</dbReference>
<proteinExistence type="predicted"/>
<evidence type="ECO:0000313" key="2">
    <source>
        <dbReference type="EMBL" id="KAF9736844.1"/>
    </source>
</evidence>
<evidence type="ECO:0000256" key="1">
    <source>
        <dbReference type="SAM" id="MobiDB-lite"/>
    </source>
</evidence>
<dbReference type="OrthoDB" id="3792049at2759"/>
<comment type="caution">
    <text evidence="2">The sequence shown here is derived from an EMBL/GenBank/DDBJ whole genome shotgun (WGS) entry which is preliminary data.</text>
</comment>
<reference evidence="2" key="1">
    <citation type="journal article" date="2020" name="Mol. Plant Microbe Interact.">
        <title>Genome Sequence of the Biocontrol Agent Coniothyrium minitans strain Conio (IMI 134523).</title>
        <authorList>
            <person name="Patel D."/>
            <person name="Shittu T.A."/>
            <person name="Baroncelli R."/>
            <person name="Muthumeenakshi S."/>
            <person name="Osborne T.H."/>
            <person name="Janganan T.K."/>
            <person name="Sreenivasaprasad S."/>
        </authorList>
    </citation>
    <scope>NUCLEOTIDE SEQUENCE</scope>
    <source>
        <strain evidence="2">Conio</strain>
    </source>
</reference>
<feature type="region of interest" description="Disordered" evidence="1">
    <location>
        <begin position="124"/>
        <end position="216"/>
    </location>
</feature>
<feature type="compositionally biased region" description="Basic residues" evidence="1">
    <location>
        <begin position="193"/>
        <end position="206"/>
    </location>
</feature>
<dbReference type="AlphaFoldDB" id="A0A9P6GK20"/>
<organism evidence="2 3">
    <name type="scientific">Paraphaeosphaeria minitans</name>
    <dbReference type="NCBI Taxonomy" id="565426"/>
    <lineage>
        <taxon>Eukaryota</taxon>
        <taxon>Fungi</taxon>
        <taxon>Dikarya</taxon>
        <taxon>Ascomycota</taxon>
        <taxon>Pezizomycotina</taxon>
        <taxon>Dothideomycetes</taxon>
        <taxon>Pleosporomycetidae</taxon>
        <taxon>Pleosporales</taxon>
        <taxon>Massarineae</taxon>
        <taxon>Didymosphaeriaceae</taxon>
        <taxon>Paraphaeosphaeria</taxon>
    </lineage>
</organism>
<protein>
    <submittedName>
        <fullName evidence="2">Uncharacterized protein</fullName>
    </submittedName>
</protein>
<sequence>MANIATGPALVFGAINYKVAGEPTYFTTQEVKILQKGIQSGRITANHHMAKGATHPSQVMAIEDADENVVWQPGYTKATDKASGPFCQTLKRGLGCNRPVIRPKSICSGRGKCIVGSKNEACGMRKPTGGEPTKRAPEKPIKHTDKKIVKHTTSKKLVKHSTKKTAKHTPKQHTKHITKRPAKHANEKYAKVTTKRPPKHTPKKHTEHTYKTFTRHGGKATKIEEGGAGLRDRAYAVLPHPLLLTEVFQATIVILVLLDTTTSR</sequence>
<keyword evidence="3" id="KW-1185">Reference proteome</keyword>
<feature type="compositionally biased region" description="Basic and acidic residues" evidence="1">
    <location>
        <begin position="132"/>
        <end position="147"/>
    </location>
</feature>
<feature type="compositionally biased region" description="Basic residues" evidence="1">
    <location>
        <begin position="148"/>
        <end position="183"/>
    </location>
</feature>
<name>A0A9P6GK20_9PLEO</name>
<dbReference type="Proteomes" id="UP000756921">
    <property type="component" value="Unassembled WGS sequence"/>
</dbReference>
<evidence type="ECO:0000313" key="3">
    <source>
        <dbReference type="Proteomes" id="UP000756921"/>
    </source>
</evidence>
<accession>A0A9P6GK20</accession>